<dbReference type="PANTHER" id="PTHR43278:SF4">
    <property type="entry name" value="NAD(P)H-DEPENDENT FMN-CONTAINING OXIDOREDUCTASE YWQN-RELATED"/>
    <property type="match status" value="1"/>
</dbReference>
<protein>
    <submittedName>
        <fullName evidence="4">Multimeric flavodoxin WrbA</fullName>
    </submittedName>
</protein>
<proteinExistence type="predicted"/>
<dbReference type="EMBL" id="JACIER010000002">
    <property type="protein sequence ID" value="MBB4043060.1"/>
    <property type="molecule type" value="Genomic_DNA"/>
</dbReference>
<reference evidence="4" key="1">
    <citation type="submission" date="2020-08" db="EMBL/GenBank/DDBJ databases">
        <title>Genomic Encyclopedia of Type Strains, Phase IV (KMG-IV): sequencing the most valuable type-strain genomes for metagenomic binning, comparative biology and taxonomic classification.</title>
        <authorList>
            <person name="Goeker M."/>
        </authorList>
    </citation>
    <scope>NUCLEOTIDE SEQUENCE [LARGE SCALE GENOMIC DNA]</scope>
    <source>
        <strain evidence="4">DSM 105720</strain>
    </source>
</reference>
<evidence type="ECO:0000313" key="4">
    <source>
        <dbReference type="EMBL" id="MBB4043060.1"/>
    </source>
</evidence>
<accession>A0A840CT41</accession>
<gene>
    <name evidence="4" type="ORF">GGR06_000825</name>
</gene>
<dbReference type="Gene3D" id="3.40.50.360">
    <property type="match status" value="1"/>
</dbReference>
<dbReference type="Pfam" id="PF03358">
    <property type="entry name" value="FMN_red"/>
    <property type="match status" value="1"/>
</dbReference>
<evidence type="ECO:0000256" key="1">
    <source>
        <dbReference type="ARBA" id="ARBA00022630"/>
    </source>
</evidence>
<dbReference type="InterPro" id="IPR029039">
    <property type="entry name" value="Flavoprotein-like_sf"/>
</dbReference>
<dbReference type="RefSeq" id="WP_044164869.1">
    <property type="nucleotide sequence ID" value="NZ_JACIER010000002.1"/>
</dbReference>
<keyword evidence="2" id="KW-0288">FMN</keyword>
<feature type="domain" description="NADPH-dependent FMN reductase-like" evidence="3">
    <location>
        <begin position="1"/>
        <end position="153"/>
    </location>
</feature>
<comment type="caution">
    <text evidence="4">The sequence shown here is derived from an EMBL/GenBank/DDBJ whole genome shotgun (WGS) entry which is preliminary data.</text>
</comment>
<dbReference type="GO" id="GO:0016491">
    <property type="term" value="F:oxidoreductase activity"/>
    <property type="evidence" value="ECO:0007669"/>
    <property type="project" value="InterPro"/>
</dbReference>
<dbReference type="SUPFAM" id="SSF52218">
    <property type="entry name" value="Flavoproteins"/>
    <property type="match status" value="1"/>
</dbReference>
<dbReference type="InterPro" id="IPR051796">
    <property type="entry name" value="ISF_SsuE-like"/>
</dbReference>
<dbReference type="AlphaFoldDB" id="A0A840CT41"/>
<sequence>MKVLMINGGPHKNGCVNRALQEIAETLKKQGIEIDFFWVGNSPLQSCTGCYSCMKLGGKCVHRDRVNEFLEIAGLYDGFIFGSPVHFASATGTMTTFMDRVFFAGGFGQNIFKGKPAAVITSSRRAGATATFDQLNKYLAFSSMPIVPSQYWNEVHGNTPEEVEQDKEGLQIMRLLGNNMAWMLKCFALGRENGLDAPEREEFTPTNFIR</sequence>
<dbReference type="Proteomes" id="UP000560658">
    <property type="component" value="Unassembled WGS sequence"/>
</dbReference>
<evidence type="ECO:0000313" key="5">
    <source>
        <dbReference type="Proteomes" id="UP000560658"/>
    </source>
</evidence>
<dbReference type="InterPro" id="IPR005025">
    <property type="entry name" value="FMN_Rdtase-like_dom"/>
</dbReference>
<dbReference type="PANTHER" id="PTHR43278">
    <property type="entry name" value="NAD(P)H-DEPENDENT FMN-CONTAINING OXIDOREDUCTASE YWQN-RELATED"/>
    <property type="match status" value="1"/>
</dbReference>
<organism evidence="4 5">
    <name type="scientific">Bacteroides reticulotermitis</name>
    <dbReference type="NCBI Taxonomy" id="1133319"/>
    <lineage>
        <taxon>Bacteria</taxon>
        <taxon>Pseudomonadati</taxon>
        <taxon>Bacteroidota</taxon>
        <taxon>Bacteroidia</taxon>
        <taxon>Bacteroidales</taxon>
        <taxon>Bacteroidaceae</taxon>
        <taxon>Bacteroides</taxon>
    </lineage>
</organism>
<keyword evidence="5" id="KW-1185">Reference proteome</keyword>
<keyword evidence="1" id="KW-0285">Flavoprotein</keyword>
<name>A0A840CT41_9BACE</name>
<evidence type="ECO:0000259" key="3">
    <source>
        <dbReference type="Pfam" id="PF03358"/>
    </source>
</evidence>
<evidence type="ECO:0000256" key="2">
    <source>
        <dbReference type="ARBA" id="ARBA00022643"/>
    </source>
</evidence>